<reference evidence="2" key="1">
    <citation type="submission" date="2022-10" db="EMBL/GenBank/DDBJ databases">
        <title>Genome assembly of Pristionchus species.</title>
        <authorList>
            <person name="Yoshida K."/>
            <person name="Sommer R.J."/>
        </authorList>
    </citation>
    <scope>NUCLEOTIDE SEQUENCE [LARGE SCALE GENOMIC DNA]</scope>
    <source>
        <strain evidence="2">RS5460</strain>
    </source>
</reference>
<protein>
    <submittedName>
        <fullName evidence="1">Uncharacterized protein</fullName>
    </submittedName>
</protein>
<name>A0AAN4ZJ12_9BILA</name>
<feature type="non-terminal residue" evidence="1">
    <location>
        <position position="229"/>
    </location>
</feature>
<evidence type="ECO:0000313" key="1">
    <source>
        <dbReference type="EMBL" id="GMR40274.1"/>
    </source>
</evidence>
<dbReference type="SUPFAM" id="SSF48726">
    <property type="entry name" value="Immunoglobulin"/>
    <property type="match status" value="1"/>
</dbReference>
<feature type="non-terminal residue" evidence="1">
    <location>
        <position position="1"/>
    </location>
</feature>
<proteinExistence type="predicted"/>
<accession>A0AAN4ZJ12</accession>
<keyword evidence="2" id="KW-1185">Reference proteome</keyword>
<dbReference type="InterPro" id="IPR036179">
    <property type="entry name" value="Ig-like_dom_sf"/>
</dbReference>
<evidence type="ECO:0000313" key="2">
    <source>
        <dbReference type="Proteomes" id="UP001328107"/>
    </source>
</evidence>
<organism evidence="1 2">
    <name type="scientific">Pristionchus mayeri</name>
    <dbReference type="NCBI Taxonomy" id="1317129"/>
    <lineage>
        <taxon>Eukaryota</taxon>
        <taxon>Metazoa</taxon>
        <taxon>Ecdysozoa</taxon>
        <taxon>Nematoda</taxon>
        <taxon>Chromadorea</taxon>
        <taxon>Rhabditida</taxon>
        <taxon>Rhabditina</taxon>
        <taxon>Diplogasteromorpha</taxon>
        <taxon>Diplogasteroidea</taxon>
        <taxon>Neodiplogasteridae</taxon>
        <taxon>Pristionchus</taxon>
    </lineage>
</organism>
<comment type="caution">
    <text evidence="1">The sequence shown here is derived from an EMBL/GenBank/DDBJ whole genome shotgun (WGS) entry which is preliminary data.</text>
</comment>
<dbReference type="AlphaFoldDB" id="A0AAN4ZJ12"/>
<sequence length="229" mass="26515">NLITFYDEKRFEKLVTGNAKKAEFFLSRFAQADFEPNCHKSDKIIIVPIYFNAGGTVELPCKMCEWAFVTWKHIPLHRATEFLKNPKDFITGQYHMNEKYVQSLSRSMLPAGGGFHRRARLLKKMYRTDLKYPTDDEKHRPPPQKIASIHHYIQADGRLYIHGTMLESSGVYFCHDEKSLSAHTRVFFLLMAMAPLVYHSKVTGKEDIASIWNVDDWLTSGEKYEATCA</sequence>
<dbReference type="EMBL" id="BTRK01000003">
    <property type="protein sequence ID" value="GMR40274.1"/>
    <property type="molecule type" value="Genomic_DNA"/>
</dbReference>
<dbReference type="Proteomes" id="UP001328107">
    <property type="component" value="Unassembled WGS sequence"/>
</dbReference>
<gene>
    <name evidence="1" type="ORF">PMAYCL1PPCAC_10469</name>
</gene>